<sequence length="227" mass="25035">MLPNMEVLLNAKAASSIPEYDDSNYNRVKEFKAFEETKAGVKGLVDSGVTRIPGFFVYAPENVEKSTAKAKTNSLLSITNDKFGSVEHRVLVGDVRSRTSVACFFHPSAANQFKPYGVMKELLSDGSLKYRGTHIAEFMACVSPCPRSPAIVVNIEVSDNAEKSINEDEESNYDRGKEVKAFEETKACVKGLVDSGASNIPRILSTHQRKCDSRLQMLVISAFRSQK</sequence>
<dbReference type="EMBL" id="JAAWWB010000034">
    <property type="protein sequence ID" value="KAG6742146.1"/>
    <property type="molecule type" value="Genomic_DNA"/>
</dbReference>
<dbReference type="AlphaFoldDB" id="A0A8X8BZ58"/>
<reference evidence="1" key="1">
    <citation type="journal article" date="2020" name="bioRxiv">
        <title>Hybrid origin of Populus tomentosa Carr. identified through genome sequencing and phylogenomic analysis.</title>
        <authorList>
            <person name="An X."/>
            <person name="Gao K."/>
            <person name="Chen Z."/>
            <person name="Li J."/>
            <person name="Yang X."/>
            <person name="Yang X."/>
            <person name="Zhou J."/>
            <person name="Guo T."/>
            <person name="Zhao T."/>
            <person name="Huang S."/>
            <person name="Miao D."/>
            <person name="Khan W.U."/>
            <person name="Rao P."/>
            <person name="Ye M."/>
            <person name="Lei B."/>
            <person name="Liao W."/>
            <person name="Wang J."/>
            <person name="Ji L."/>
            <person name="Li Y."/>
            <person name="Guo B."/>
            <person name="Mustafa N.S."/>
            <person name="Li S."/>
            <person name="Yun Q."/>
            <person name="Keller S.R."/>
            <person name="Mao J."/>
            <person name="Zhang R."/>
            <person name="Strauss S.H."/>
        </authorList>
    </citation>
    <scope>NUCLEOTIDE SEQUENCE</scope>
    <source>
        <strain evidence="1">GM15</strain>
        <tissue evidence="1">Leaf</tissue>
    </source>
</reference>
<gene>
    <name evidence="1" type="ORF">POTOM_055434</name>
</gene>
<comment type="caution">
    <text evidence="1">The sequence shown here is derived from an EMBL/GenBank/DDBJ whole genome shotgun (WGS) entry which is preliminary data.</text>
</comment>
<protein>
    <submittedName>
        <fullName evidence="1">Uncharacterized protein</fullName>
    </submittedName>
</protein>
<evidence type="ECO:0000313" key="1">
    <source>
        <dbReference type="EMBL" id="KAG6742146.1"/>
    </source>
</evidence>
<dbReference type="OrthoDB" id="1194397at2759"/>
<keyword evidence="2" id="KW-1185">Reference proteome</keyword>
<evidence type="ECO:0000313" key="2">
    <source>
        <dbReference type="Proteomes" id="UP000886885"/>
    </source>
</evidence>
<accession>A0A8X8BZ58</accession>
<organism evidence="1 2">
    <name type="scientific">Populus tomentosa</name>
    <name type="common">Chinese white poplar</name>
    <dbReference type="NCBI Taxonomy" id="118781"/>
    <lineage>
        <taxon>Eukaryota</taxon>
        <taxon>Viridiplantae</taxon>
        <taxon>Streptophyta</taxon>
        <taxon>Embryophyta</taxon>
        <taxon>Tracheophyta</taxon>
        <taxon>Spermatophyta</taxon>
        <taxon>Magnoliopsida</taxon>
        <taxon>eudicotyledons</taxon>
        <taxon>Gunneridae</taxon>
        <taxon>Pentapetalae</taxon>
        <taxon>rosids</taxon>
        <taxon>fabids</taxon>
        <taxon>Malpighiales</taxon>
        <taxon>Salicaceae</taxon>
        <taxon>Saliceae</taxon>
        <taxon>Populus</taxon>
    </lineage>
</organism>
<proteinExistence type="predicted"/>
<dbReference type="Proteomes" id="UP000886885">
    <property type="component" value="Chromosome 17D"/>
</dbReference>
<name>A0A8X8BZ58_POPTO</name>